<evidence type="ECO:0000313" key="1">
    <source>
        <dbReference type="EMBL" id="QHU08526.1"/>
    </source>
</evidence>
<dbReference type="EMBL" id="MN740698">
    <property type="protein sequence ID" value="QHU08526.1"/>
    <property type="molecule type" value="Genomic_DNA"/>
</dbReference>
<dbReference type="AlphaFoldDB" id="A0A6C0JUP1"/>
<organism evidence="1">
    <name type="scientific">viral metagenome</name>
    <dbReference type="NCBI Taxonomy" id="1070528"/>
    <lineage>
        <taxon>unclassified sequences</taxon>
        <taxon>metagenomes</taxon>
        <taxon>organismal metagenomes</taxon>
    </lineage>
</organism>
<protein>
    <submittedName>
        <fullName evidence="1">Uncharacterized protein</fullName>
    </submittedName>
</protein>
<reference evidence="1" key="1">
    <citation type="journal article" date="2020" name="Nature">
        <title>Giant virus diversity and host interactions through global metagenomics.</title>
        <authorList>
            <person name="Schulz F."/>
            <person name="Roux S."/>
            <person name="Paez-Espino D."/>
            <person name="Jungbluth S."/>
            <person name="Walsh D.A."/>
            <person name="Denef V.J."/>
            <person name="McMahon K.D."/>
            <person name="Konstantinidis K.T."/>
            <person name="Eloe-Fadrosh E.A."/>
            <person name="Kyrpides N.C."/>
            <person name="Woyke T."/>
        </authorList>
    </citation>
    <scope>NUCLEOTIDE SEQUENCE</scope>
    <source>
        <strain evidence="1">GVMAG-S-1063924-116</strain>
    </source>
</reference>
<sequence>MSLYLPLVHDPDFQATFTHEVYCNGQKVDKLTVYQHTQEDDKDFCLNTFYRIPLISVLDKLEEYHRLHSSHVLYLPSGPVSSDFSYTPGKLPTLSLATMNLVFSHVLDRSENHTPKSFKKLGKDTCRHLVLYTGHVDPFEWVDPAKLECITCDIEMGEMDSLSCYFKGKEGQFTSLNTIVANNFSQASQILELCGETSISTLCSKQKQHNTSYTLEGLDIDTLQVPTAIDVDALKATRIGQVRESDSISLMENTNHIIKCGKQHKEGDDFFMDKIDLRPYENRKVININYRLTIQTSPTESVDIDFTLVLRPSKKERKSGRSAPKR</sequence>
<name>A0A6C0JUP1_9ZZZZ</name>
<proteinExistence type="predicted"/>
<accession>A0A6C0JUP1</accession>